<keyword evidence="1" id="KW-0805">Transcription regulation</keyword>
<dbReference type="Proteomes" id="UP000475265">
    <property type="component" value="Unassembled WGS sequence"/>
</dbReference>
<evidence type="ECO:0000259" key="4">
    <source>
        <dbReference type="SMART" id="SM00895"/>
    </source>
</evidence>
<dbReference type="Pfam" id="PF07729">
    <property type="entry name" value="FCD"/>
    <property type="match status" value="1"/>
</dbReference>
<comment type="caution">
    <text evidence="5">The sequence shown here is derived from an EMBL/GenBank/DDBJ whole genome shotgun (WGS) entry which is preliminary data.</text>
</comment>
<dbReference type="GO" id="GO:0003677">
    <property type="term" value="F:DNA binding"/>
    <property type="evidence" value="ECO:0007669"/>
    <property type="project" value="UniProtKB-KW"/>
</dbReference>
<dbReference type="InterPro" id="IPR011711">
    <property type="entry name" value="GntR_C"/>
</dbReference>
<gene>
    <name evidence="5" type="ORF">FX983_04446</name>
</gene>
<sequence>MNSFASAQTLTALPFPRRADDLYSQIFDAILELRIDTASRFTEESLAQMFSARRSDVRGVLTRLSHQQIIVLRTNHRPRVASLDHEQTRQMLHARRLTEITLVRLACQQSRPQDLKPLRALIDSERHCTARGPAIRLSGEFHLRLAEMAGNAPLAHFLCSLVPLTSLAIAQFDAQSEDYCVWQVHLGILEAVERRDAVKAVELLSRHLDYLEGMLLNAGPTLSQSRVAG</sequence>
<accession>A0A6L5BR98</accession>
<evidence type="ECO:0000313" key="6">
    <source>
        <dbReference type="Proteomes" id="UP000475265"/>
    </source>
</evidence>
<evidence type="ECO:0000256" key="2">
    <source>
        <dbReference type="ARBA" id="ARBA00023125"/>
    </source>
</evidence>
<dbReference type="EMBL" id="JAAAXX010000002">
    <property type="protein sequence ID" value="KAF2389997.1"/>
    <property type="molecule type" value="Genomic_DNA"/>
</dbReference>
<dbReference type="SUPFAM" id="SSF46785">
    <property type="entry name" value="Winged helix' DNA-binding domain"/>
    <property type="match status" value="1"/>
</dbReference>
<dbReference type="InterPro" id="IPR036388">
    <property type="entry name" value="WH-like_DNA-bd_sf"/>
</dbReference>
<dbReference type="SUPFAM" id="SSF48008">
    <property type="entry name" value="GntR ligand-binding domain-like"/>
    <property type="match status" value="1"/>
</dbReference>
<evidence type="ECO:0000256" key="1">
    <source>
        <dbReference type="ARBA" id="ARBA00023015"/>
    </source>
</evidence>
<keyword evidence="3" id="KW-0804">Transcription</keyword>
<evidence type="ECO:0000313" key="5">
    <source>
        <dbReference type="EMBL" id="KAF2389997.1"/>
    </source>
</evidence>
<dbReference type="InterPro" id="IPR036390">
    <property type="entry name" value="WH_DNA-bd_sf"/>
</dbReference>
<dbReference type="InterPro" id="IPR008920">
    <property type="entry name" value="TF_FadR/GntR_C"/>
</dbReference>
<dbReference type="SMART" id="SM00895">
    <property type="entry name" value="FCD"/>
    <property type="match status" value="1"/>
</dbReference>
<dbReference type="PANTHER" id="PTHR43537">
    <property type="entry name" value="TRANSCRIPTIONAL REGULATOR, GNTR FAMILY"/>
    <property type="match status" value="1"/>
</dbReference>
<feature type="domain" description="GntR C-terminal" evidence="4">
    <location>
        <begin position="90"/>
        <end position="210"/>
    </location>
</feature>
<keyword evidence="2" id="KW-0238">DNA-binding</keyword>
<dbReference type="PANTHER" id="PTHR43537:SF53">
    <property type="entry name" value="HTH-TYPE TRANSCRIPTIONAL REPRESSOR NANR"/>
    <property type="match status" value="1"/>
</dbReference>
<protein>
    <recommendedName>
        <fullName evidence="4">GntR C-terminal domain-containing protein</fullName>
    </recommendedName>
</protein>
<proteinExistence type="predicted"/>
<dbReference type="Gene3D" id="1.10.10.10">
    <property type="entry name" value="Winged helix-like DNA-binding domain superfamily/Winged helix DNA-binding domain"/>
    <property type="match status" value="1"/>
</dbReference>
<organism evidence="5 6">
    <name type="scientific">Pseudomonas frederiksbergensis</name>
    <dbReference type="NCBI Taxonomy" id="104087"/>
    <lineage>
        <taxon>Bacteria</taxon>
        <taxon>Pseudomonadati</taxon>
        <taxon>Pseudomonadota</taxon>
        <taxon>Gammaproteobacteria</taxon>
        <taxon>Pseudomonadales</taxon>
        <taxon>Pseudomonadaceae</taxon>
        <taxon>Pseudomonas</taxon>
    </lineage>
</organism>
<reference evidence="5 6" key="1">
    <citation type="submission" date="2019-12" db="EMBL/GenBank/DDBJ databases">
        <title>Endophytic bacteria associated with Panax ginseng seedlings.</title>
        <authorList>
            <person name="Park J.M."/>
            <person name="Shin R."/>
            <person name="Jo S.H."/>
        </authorList>
    </citation>
    <scope>NUCLEOTIDE SEQUENCE [LARGE SCALE GENOMIC DNA]</scope>
    <source>
        <strain evidence="5 6">PgKB32</strain>
    </source>
</reference>
<dbReference type="AlphaFoldDB" id="A0A6L5BR98"/>
<evidence type="ECO:0000256" key="3">
    <source>
        <dbReference type="ARBA" id="ARBA00023163"/>
    </source>
</evidence>
<name>A0A6L5BR98_9PSED</name>
<dbReference type="Gene3D" id="1.20.120.530">
    <property type="entry name" value="GntR ligand-binding domain-like"/>
    <property type="match status" value="1"/>
</dbReference>
<dbReference type="RefSeq" id="WP_163911670.1">
    <property type="nucleotide sequence ID" value="NZ_JAAAXX010000002.1"/>
</dbReference>